<evidence type="ECO:0000256" key="9">
    <source>
        <dbReference type="SAM" id="MobiDB-lite"/>
    </source>
</evidence>
<dbReference type="Gene3D" id="2.40.50.140">
    <property type="entry name" value="Nucleic acid-binding proteins"/>
    <property type="match status" value="2"/>
</dbReference>
<evidence type="ECO:0000256" key="3">
    <source>
        <dbReference type="ARBA" id="ARBA00008442"/>
    </source>
</evidence>
<reference evidence="12" key="1">
    <citation type="submission" date="2022-11" db="UniProtKB">
        <authorList>
            <consortium name="WormBaseParasite"/>
        </authorList>
    </citation>
    <scope>IDENTIFICATION</scope>
</reference>
<comment type="similarity">
    <text evidence="3">Belongs to the telombin family.</text>
</comment>
<dbReference type="InterPro" id="IPR011564">
    <property type="entry name" value="Telomer_end-bd_POT1/Cdc13"/>
</dbReference>
<dbReference type="GO" id="GO:0010521">
    <property type="term" value="F:telomerase inhibitor activity"/>
    <property type="evidence" value="ECO:0007669"/>
    <property type="project" value="TreeGrafter"/>
</dbReference>
<dbReference type="GO" id="GO:0000783">
    <property type="term" value="C:nuclear telomere cap complex"/>
    <property type="evidence" value="ECO:0007669"/>
    <property type="project" value="TreeGrafter"/>
</dbReference>
<feature type="compositionally biased region" description="Low complexity" evidence="9">
    <location>
        <begin position="399"/>
        <end position="413"/>
    </location>
</feature>
<feature type="domain" description="Telomeric single stranded DNA binding POT1/Cdc13" evidence="10">
    <location>
        <begin position="5"/>
        <end position="156"/>
    </location>
</feature>
<dbReference type="SMART" id="SM00976">
    <property type="entry name" value="Telo_bind"/>
    <property type="match status" value="1"/>
</dbReference>
<sequence>MTYMYCSLDSLDEGSKLNIYGVVISFRYYNDARNPNDEQQYQHKLVVKLLDQSVCRYSDQYAGAVEVTLFSDRKRNLPVVSAVGDILRIHRIKGRTIDGRIMMEGKIGVSGCHAMVWPQTFEGDAEEYTHSFSSGNLFTLTDADKQMIDELRVFYADVRPTSDLNIRGKIAGILRGSYGDVIVHVIGRIRTTRGSVVLRVWDGSRHRNELPIRINEALEINQAESDFDEQLNWIAGPLAYDIFVYDEWKAVCQAVSSKDVVNIRNLHLSFNKTCSTFMMHRDTTGGAHQRGIDKLSPDDPRTIGLLSVLQKLIDNAESADQPTNSSAHLDDQGQEAEAVAQPLPAAQNSTGHVRALPTQIGEAPSTSAAATSTRSGTAASAVASPPIQKQTPLISRRSTTAAADKMTAVAAPTTTSNEAPSPGVANLNDSADSLAAALDAATPPATPPGNSQRRNRSKRRVVVADSDDDEEEEVTASQEPQPVYRLRRIRVVLNRLDDQTTETPANSDRVNGTAATKRLTQSKRAKGKRA</sequence>
<evidence type="ECO:0000313" key="11">
    <source>
        <dbReference type="Proteomes" id="UP000887566"/>
    </source>
</evidence>
<evidence type="ECO:0000256" key="8">
    <source>
        <dbReference type="ARBA" id="ARBA00023242"/>
    </source>
</evidence>
<dbReference type="InterPro" id="IPR032042">
    <property type="entry name" value="POT1PC"/>
</dbReference>
<proteinExistence type="inferred from homology"/>
<evidence type="ECO:0000259" key="10">
    <source>
        <dbReference type="SMART" id="SM00976"/>
    </source>
</evidence>
<dbReference type="Proteomes" id="UP000887566">
    <property type="component" value="Unplaced"/>
</dbReference>
<feature type="region of interest" description="Disordered" evidence="9">
    <location>
        <begin position="494"/>
        <end position="530"/>
    </location>
</feature>
<evidence type="ECO:0000313" key="12">
    <source>
        <dbReference type="WBParaSite" id="PSAMB.scaffold1553size30057.g13824.t1"/>
    </source>
</evidence>
<dbReference type="GO" id="GO:0098505">
    <property type="term" value="F:G-rich strand telomeric DNA binding"/>
    <property type="evidence" value="ECO:0007669"/>
    <property type="project" value="TreeGrafter"/>
</dbReference>
<organism evidence="11 12">
    <name type="scientific">Plectus sambesii</name>
    <dbReference type="NCBI Taxonomy" id="2011161"/>
    <lineage>
        <taxon>Eukaryota</taxon>
        <taxon>Metazoa</taxon>
        <taxon>Ecdysozoa</taxon>
        <taxon>Nematoda</taxon>
        <taxon>Chromadorea</taxon>
        <taxon>Plectida</taxon>
        <taxon>Plectina</taxon>
        <taxon>Plectoidea</taxon>
        <taxon>Plectidae</taxon>
        <taxon>Plectus</taxon>
    </lineage>
</organism>
<dbReference type="InterPro" id="IPR028389">
    <property type="entry name" value="POT1"/>
</dbReference>
<dbReference type="WBParaSite" id="PSAMB.scaffold1553size30057.g13824.t1">
    <property type="protein sequence ID" value="PSAMB.scaffold1553size30057.g13824.t1"/>
    <property type="gene ID" value="PSAMB.scaffold1553size30057.g13824"/>
</dbReference>
<evidence type="ECO:0000256" key="4">
    <source>
        <dbReference type="ARBA" id="ARBA00015253"/>
    </source>
</evidence>
<dbReference type="PANTHER" id="PTHR14513:SF0">
    <property type="entry name" value="PROTECTION OF TELOMERES PROTEIN 1"/>
    <property type="match status" value="1"/>
</dbReference>
<dbReference type="Pfam" id="PF16686">
    <property type="entry name" value="POT1PC"/>
    <property type="match status" value="1"/>
</dbReference>
<feature type="compositionally biased region" description="Polar residues" evidence="9">
    <location>
        <begin position="387"/>
        <end position="398"/>
    </location>
</feature>
<dbReference type="GO" id="GO:0032210">
    <property type="term" value="P:regulation of telomere maintenance via telomerase"/>
    <property type="evidence" value="ECO:0007669"/>
    <property type="project" value="TreeGrafter"/>
</dbReference>
<keyword evidence="8" id="KW-0539">Nucleus</keyword>
<feature type="compositionally biased region" description="Polar residues" evidence="9">
    <location>
        <begin position="501"/>
        <end position="514"/>
    </location>
</feature>
<keyword evidence="5" id="KW-0158">Chromosome</keyword>
<feature type="compositionally biased region" description="Basic residues" evidence="9">
    <location>
        <begin position="520"/>
        <end position="530"/>
    </location>
</feature>
<keyword evidence="11" id="KW-1185">Reference proteome</keyword>
<evidence type="ECO:0000256" key="2">
    <source>
        <dbReference type="ARBA" id="ARBA00004574"/>
    </source>
</evidence>
<evidence type="ECO:0000256" key="5">
    <source>
        <dbReference type="ARBA" id="ARBA00022454"/>
    </source>
</evidence>
<feature type="region of interest" description="Disordered" evidence="9">
    <location>
        <begin position="317"/>
        <end position="338"/>
    </location>
</feature>
<dbReference type="AlphaFoldDB" id="A0A914V7Y4"/>
<feature type="compositionally biased region" description="Polar residues" evidence="9">
    <location>
        <begin position="318"/>
        <end position="327"/>
    </location>
</feature>
<dbReference type="InterPro" id="IPR012340">
    <property type="entry name" value="NA-bd_OB-fold"/>
</dbReference>
<evidence type="ECO:0000256" key="6">
    <source>
        <dbReference type="ARBA" id="ARBA00022895"/>
    </source>
</evidence>
<feature type="region of interest" description="Disordered" evidence="9">
    <location>
        <begin position="440"/>
        <end position="481"/>
    </location>
</feature>
<dbReference type="Pfam" id="PF02765">
    <property type="entry name" value="POT1"/>
    <property type="match status" value="1"/>
</dbReference>
<keyword evidence="6" id="KW-0779">Telomere</keyword>
<evidence type="ECO:0000256" key="7">
    <source>
        <dbReference type="ARBA" id="ARBA00023125"/>
    </source>
</evidence>
<dbReference type="GO" id="GO:0016233">
    <property type="term" value="P:telomere capping"/>
    <property type="evidence" value="ECO:0007669"/>
    <property type="project" value="TreeGrafter"/>
</dbReference>
<dbReference type="SUPFAM" id="SSF50249">
    <property type="entry name" value="Nucleic acid-binding proteins"/>
    <property type="match status" value="2"/>
</dbReference>
<keyword evidence="7" id="KW-0238">DNA-binding</keyword>
<evidence type="ECO:0000256" key="1">
    <source>
        <dbReference type="ARBA" id="ARBA00004123"/>
    </source>
</evidence>
<accession>A0A914V7Y4</accession>
<dbReference type="PANTHER" id="PTHR14513">
    <property type="entry name" value="PROTECTION OF TELOMERES 1"/>
    <property type="match status" value="1"/>
</dbReference>
<comment type="subcellular location">
    <subcellularLocation>
        <location evidence="2">Chromosome</location>
        <location evidence="2">Telomere</location>
    </subcellularLocation>
    <subcellularLocation>
        <location evidence="1">Nucleus</location>
    </subcellularLocation>
</comment>
<feature type="compositionally biased region" description="Acidic residues" evidence="9">
    <location>
        <begin position="465"/>
        <end position="474"/>
    </location>
</feature>
<feature type="compositionally biased region" description="Low complexity" evidence="9">
    <location>
        <begin position="363"/>
        <end position="384"/>
    </location>
</feature>
<protein>
    <recommendedName>
        <fullName evidence="4">Protection of telomeres protein 1</fullName>
    </recommendedName>
</protein>
<feature type="region of interest" description="Disordered" evidence="9">
    <location>
        <begin position="362"/>
        <end position="428"/>
    </location>
</feature>
<name>A0A914V7Y4_9BILA</name>